<dbReference type="Proteomes" id="UP001632037">
    <property type="component" value="Unassembled WGS sequence"/>
</dbReference>
<evidence type="ECO:0000313" key="3">
    <source>
        <dbReference type="Proteomes" id="UP001632037"/>
    </source>
</evidence>
<dbReference type="AlphaFoldDB" id="A0ABD3FR21"/>
<protein>
    <submittedName>
        <fullName evidence="2">Uncharacterized protein</fullName>
    </submittedName>
</protein>
<dbReference type="EMBL" id="JBIMZQ010000009">
    <property type="protein sequence ID" value="KAL3669318.1"/>
    <property type="molecule type" value="Genomic_DNA"/>
</dbReference>
<keyword evidence="3" id="KW-1185">Reference proteome</keyword>
<organism evidence="2 3">
    <name type="scientific">Phytophthora oleae</name>
    <dbReference type="NCBI Taxonomy" id="2107226"/>
    <lineage>
        <taxon>Eukaryota</taxon>
        <taxon>Sar</taxon>
        <taxon>Stramenopiles</taxon>
        <taxon>Oomycota</taxon>
        <taxon>Peronosporomycetes</taxon>
        <taxon>Peronosporales</taxon>
        <taxon>Peronosporaceae</taxon>
        <taxon>Phytophthora</taxon>
    </lineage>
</organism>
<comment type="caution">
    <text evidence="2">The sequence shown here is derived from an EMBL/GenBank/DDBJ whole genome shotgun (WGS) entry which is preliminary data.</text>
</comment>
<evidence type="ECO:0000256" key="1">
    <source>
        <dbReference type="SAM" id="MobiDB-lite"/>
    </source>
</evidence>
<accession>A0ABD3FR21</accession>
<sequence>MSVSTTSASPPVTIVLAIPARPPQPAPSSQIDEKRWNFSGRCSMNLSSVLLLSQTVVPRTKESGSCSTDITLSSPTGTSTQRAQCVNDPSRASGSDLRTYVDATSLHYSIAHVGPTTLVGCRMEQRQQMPAPAYGLKRHEAAAQHRVLLLEQARQNHQISPDDYNRQLHLSSFSYLANVMALRRHKLQAQQSQFQRSMY</sequence>
<proteinExistence type="predicted"/>
<name>A0ABD3FR21_9STRA</name>
<feature type="compositionally biased region" description="Polar residues" evidence="1">
    <location>
        <begin position="63"/>
        <end position="84"/>
    </location>
</feature>
<reference evidence="2 3" key="1">
    <citation type="submission" date="2024-09" db="EMBL/GenBank/DDBJ databases">
        <title>Genome sequencing and assembly of Phytophthora oleae, isolate VK10A, causative agent of rot of olive drupes.</title>
        <authorList>
            <person name="Conti Taguali S."/>
            <person name="Riolo M."/>
            <person name="La Spada F."/>
            <person name="Cacciola S.O."/>
            <person name="Dionisio G."/>
        </authorList>
    </citation>
    <scope>NUCLEOTIDE SEQUENCE [LARGE SCALE GENOMIC DNA]</scope>
    <source>
        <strain evidence="2 3">VK10A</strain>
    </source>
</reference>
<evidence type="ECO:0000313" key="2">
    <source>
        <dbReference type="EMBL" id="KAL3669318.1"/>
    </source>
</evidence>
<feature type="region of interest" description="Disordered" evidence="1">
    <location>
        <begin position="62"/>
        <end position="92"/>
    </location>
</feature>
<gene>
    <name evidence="2" type="ORF">V7S43_005696</name>
</gene>